<dbReference type="Pfam" id="PF00239">
    <property type="entry name" value="Resolvase"/>
    <property type="match status" value="1"/>
</dbReference>
<dbReference type="AlphaFoldDB" id="A0A251YMC8"/>
<sequence>MTTLVGYVRVARSEEPYQDQVDALDAAGCERIFVDVAGGPKAPRPGLQDALDYLRENDELLVVSLDRLGPGTSDVVRILNGLEARGIAFRAVRDGLEAGTEAGRGLFAATLALATVEATTEAERHRRRSGERSARSEPEAEPAAPAAPALPSLPKGITRRKLQIAVEERSKGRDTAEIARVLDVSERVVTRALAWAESGRQGGLLR</sequence>
<dbReference type="Gene3D" id="3.40.50.1390">
    <property type="entry name" value="Resolvase, N-terminal catalytic domain"/>
    <property type="match status" value="1"/>
</dbReference>
<evidence type="ECO:0000313" key="4">
    <source>
        <dbReference type="EMBL" id="OUE25299.1"/>
    </source>
</evidence>
<dbReference type="EMBL" id="MDJZ01000012">
    <property type="protein sequence ID" value="OUE25299.1"/>
    <property type="molecule type" value="Genomic_DNA"/>
</dbReference>
<dbReference type="InterPro" id="IPR036162">
    <property type="entry name" value="Resolvase-like_N_sf"/>
</dbReference>
<evidence type="ECO:0000256" key="1">
    <source>
        <dbReference type="ARBA" id="ARBA00009913"/>
    </source>
</evidence>
<dbReference type="PANTHER" id="PTHR30461">
    <property type="entry name" value="DNA-INVERTASE FROM LAMBDOID PROPHAGE"/>
    <property type="match status" value="1"/>
</dbReference>
<evidence type="ECO:0000256" key="2">
    <source>
        <dbReference type="SAM" id="MobiDB-lite"/>
    </source>
</evidence>
<gene>
    <name evidence="4" type="primary">hin</name>
    <name evidence="4" type="ORF">BFL37_07195</name>
</gene>
<dbReference type="PANTHER" id="PTHR30461:SF26">
    <property type="entry name" value="RESOLVASE HOMOLOG YNEB"/>
    <property type="match status" value="1"/>
</dbReference>
<comment type="similarity">
    <text evidence="1">Belongs to the site-specific recombinase resolvase family.</text>
</comment>
<name>A0A251YMC8_9MICO</name>
<keyword evidence="5" id="KW-1185">Reference proteome</keyword>
<accession>A0A251YMC8</accession>
<reference evidence="4 5" key="1">
    <citation type="submission" date="2016-08" db="EMBL/GenBank/DDBJ databases">
        <title>Genome sequence of Clavibacter michiganensis spp strain CFBP8019.</title>
        <authorList>
            <person name="Thapa S.P."/>
            <person name="Coaker G."/>
            <person name="Jacques M.-A."/>
        </authorList>
    </citation>
    <scope>NUCLEOTIDE SEQUENCE [LARGE SCALE GENOMIC DNA]</scope>
    <source>
        <strain evidence="4">CFBP8019</strain>
    </source>
</reference>
<proteinExistence type="inferred from homology"/>
<evidence type="ECO:0000259" key="3">
    <source>
        <dbReference type="PROSITE" id="PS51736"/>
    </source>
</evidence>
<dbReference type="GO" id="GO:0003677">
    <property type="term" value="F:DNA binding"/>
    <property type="evidence" value="ECO:0007669"/>
    <property type="project" value="InterPro"/>
</dbReference>
<dbReference type="PROSITE" id="PS51736">
    <property type="entry name" value="RECOMBINASES_3"/>
    <property type="match status" value="1"/>
</dbReference>
<feature type="compositionally biased region" description="Low complexity" evidence="2">
    <location>
        <begin position="141"/>
        <end position="153"/>
    </location>
</feature>
<feature type="region of interest" description="Disordered" evidence="2">
    <location>
        <begin position="118"/>
        <end position="153"/>
    </location>
</feature>
<dbReference type="GO" id="GO:0000150">
    <property type="term" value="F:DNA strand exchange activity"/>
    <property type="evidence" value="ECO:0007669"/>
    <property type="project" value="InterPro"/>
</dbReference>
<dbReference type="Proteomes" id="UP000195101">
    <property type="component" value="Unassembled WGS sequence"/>
</dbReference>
<dbReference type="CDD" id="cd03768">
    <property type="entry name" value="SR_ResInv"/>
    <property type="match status" value="1"/>
</dbReference>
<dbReference type="InterPro" id="IPR006119">
    <property type="entry name" value="Resolv_N"/>
</dbReference>
<dbReference type="InterPro" id="IPR050639">
    <property type="entry name" value="SSR_resolvase"/>
</dbReference>
<dbReference type="OrthoDB" id="128993at2"/>
<organism evidence="4 5">
    <name type="scientific">Clavibacter michiganensis</name>
    <dbReference type="NCBI Taxonomy" id="28447"/>
    <lineage>
        <taxon>Bacteria</taxon>
        <taxon>Bacillati</taxon>
        <taxon>Actinomycetota</taxon>
        <taxon>Actinomycetes</taxon>
        <taxon>Micrococcales</taxon>
        <taxon>Microbacteriaceae</taxon>
        <taxon>Clavibacter</taxon>
    </lineage>
</organism>
<protein>
    <submittedName>
        <fullName evidence="4">DNA-invertase hin</fullName>
    </submittedName>
</protein>
<dbReference type="RefSeq" id="WP_086514461.1">
    <property type="nucleotide sequence ID" value="NZ_MDJZ01000012.1"/>
</dbReference>
<evidence type="ECO:0000313" key="5">
    <source>
        <dbReference type="Proteomes" id="UP000195101"/>
    </source>
</evidence>
<dbReference type="SMART" id="SM00857">
    <property type="entry name" value="Resolvase"/>
    <property type="match status" value="1"/>
</dbReference>
<feature type="domain" description="Resolvase/invertase-type recombinase catalytic" evidence="3">
    <location>
        <begin position="3"/>
        <end position="138"/>
    </location>
</feature>
<comment type="caution">
    <text evidence="4">The sequence shown here is derived from an EMBL/GenBank/DDBJ whole genome shotgun (WGS) entry which is preliminary data.</text>
</comment>
<dbReference type="SUPFAM" id="SSF53041">
    <property type="entry name" value="Resolvase-like"/>
    <property type="match status" value="1"/>
</dbReference>